<dbReference type="GO" id="GO:0031177">
    <property type="term" value="F:phosphopantetheine binding"/>
    <property type="evidence" value="ECO:0007669"/>
    <property type="project" value="TreeGrafter"/>
</dbReference>
<name>A0AA90T9B8_9HELI</name>
<dbReference type="Proteomes" id="UP001177258">
    <property type="component" value="Unassembled WGS sequence"/>
</dbReference>
<comment type="caution">
    <text evidence="2">The sequence shown here is derived from an EMBL/GenBank/DDBJ whole genome shotgun (WGS) entry which is preliminary data.</text>
</comment>
<dbReference type="RefSeq" id="WP_305520905.1">
    <property type="nucleotide sequence ID" value="NZ_JAUYZK010000003.1"/>
</dbReference>
<proteinExistence type="predicted"/>
<sequence length="511" mass="59275">MKINVLEYLKQTLYTMADKIAIIDRKEEITFGDFYNLAQNISTHLIDNFPEYKMPTPIAIALPKSIESLICFAGVLFSGNIYMPLDIKSPKERLESILKNIQPHFVITDKENKEKLKDIFEDEKILLIDDLIKDTKEIKTNYENLIDTDPAYIINTSGSTGTPKGVVVSHRSIIDYIEWILSEEKIRPSNSDVIGNQSPFYFDNSVLDIYLCFFTGVTLVLIPEEKFLFPKELLEYIDEKKINYIFWVPTLLSNVAKNKALENLLPKLDKILFAGEIMPTRDLNYWIKKYPNATFANLYGPTEITVDCTFYVLNRNFRDDEILPIGKSCRNTQILLLDENNKLINVAYQTGEICVRGSSLSLGYYNDIEKTNQSFIQNPIQPHYNEKIYKTGDIGYYNENFELITTGRKDYQIKHNGYRIELGEIETALRDLENIQALCVIYDTKDSEIVLFYESEKELSKADIFTHLKNKLPKYMYPQKLLRVQSMPLNPNGKIDRIALKDMNFKTKEEK</sequence>
<dbReference type="InterPro" id="IPR010071">
    <property type="entry name" value="AA_adenyl_dom"/>
</dbReference>
<organism evidence="2 3">
    <name type="scientific">Helicobacter cappadocius</name>
    <dbReference type="NCBI Taxonomy" id="3063998"/>
    <lineage>
        <taxon>Bacteria</taxon>
        <taxon>Pseudomonadati</taxon>
        <taxon>Campylobacterota</taxon>
        <taxon>Epsilonproteobacteria</taxon>
        <taxon>Campylobacterales</taxon>
        <taxon>Helicobacteraceae</taxon>
        <taxon>Helicobacter</taxon>
    </lineage>
</organism>
<protein>
    <submittedName>
        <fullName evidence="2">Amino acid adenylation domain-containing protein</fullName>
    </submittedName>
</protein>
<evidence type="ECO:0000313" key="2">
    <source>
        <dbReference type="EMBL" id="MDP2538702.1"/>
    </source>
</evidence>
<accession>A0AA90T9B8</accession>
<dbReference type="GO" id="GO:0005737">
    <property type="term" value="C:cytoplasm"/>
    <property type="evidence" value="ECO:0007669"/>
    <property type="project" value="TreeGrafter"/>
</dbReference>
<dbReference type="PANTHER" id="PTHR45527:SF1">
    <property type="entry name" value="FATTY ACID SYNTHASE"/>
    <property type="match status" value="1"/>
</dbReference>
<evidence type="ECO:0000259" key="1">
    <source>
        <dbReference type="Pfam" id="PF00501"/>
    </source>
</evidence>
<dbReference type="InterPro" id="IPR020845">
    <property type="entry name" value="AMP-binding_CS"/>
</dbReference>
<dbReference type="AlphaFoldDB" id="A0AA90T9B8"/>
<dbReference type="Pfam" id="PF00501">
    <property type="entry name" value="AMP-binding"/>
    <property type="match status" value="1"/>
</dbReference>
<dbReference type="GO" id="GO:0044550">
    <property type="term" value="P:secondary metabolite biosynthetic process"/>
    <property type="evidence" value="ECO:0007669"/>
    <property type="project" value="TreeGrafter"/>
</dbReference>
<reference evidence="3" key="1">
    <citation type="journal article" date="2024" name="Syst. Appl. Microbiol.">
        <title>Helicobacter cappadocius sp. nov., from lizards: The first psychrotrophic Helicobacter species.</title>
        <authorList>
            <person name="Aydin F."/>
            <person name="Tarhane S."/>
            <person name="Karakaya E."/>
            <person name="Abay S."/>
            <person name="Kayman T."/>
            <person name="Guran O."/>
            <person name="Bozkurt E."/>
            <person name="Uzum N."/>
            <person name="Avci A."/>
            <person name="Olgun K."/>
            <person name="Jablonski D."/>
            <person name="Guran C."/>
            <person name="Burcin Saticioglu I."/>
        </authorList>
    </citation>
    <scope>NUCLEOTIDE SEQUENCE [LARGE SCALE GENOMIC DNA]</scope>
    <source>
        <strain evidence="3">faydin-H76</strain>
    </source>
</reference>
<dbReference type="InterPro" id="IPR042099">
    <property type="entry name" value="ANL_N_sf"/>
</dbReference>
<dbReference type="SUPFAM" id="SSF56801">
    <property type="entry name" value="Acetyl-CoA synthetase-like"/>
    <property type="match status" value="1"/>
</dbReference>
<dbReference type="Gene3D" id="3.40.50.12780">
    <property type="entry name" value="N-terminal domain of ligase-like"/>
    <property type="match status" value="1"/>
</dbReference>
<gene>
    <name evidence="2" type="ORF">Q5I06_02750</name>
</gene>
<dbReference type="Gene3D" id="3.30.300.30">
    <property type="match status" value="1"/>
</dbReference>
<feature type="domain" description="AMP-dependent synthetase/ligase" evidence="1">
    <location>
        <begin position="15"/>
        <end position="365"/>
    </location>
</feature>
<dbReference type="PANTHER" id="PTHR45527">
    <property type="entry name" value="NONRIBOSOMAL PEPTIDE SYNTHETASE"/>
    <property type="match status" value="1"/>
</dbReference>
<dbReference type="CDD" id="cd05930">
    <property type="entry name" value="A_NRPS"/>
    <property type="match status" value="1"/>
</dbReference>
<evidence type="ECO:0000313" key="3">
    <source>
        <dbReference type="Proteomes" id="UP001177258"/>
    </source>
</evidence>
<dbReference type="EMBL" id="JAUYZK010000003">
    <property type="protein sequence ID" value="MDP2538702.1"/>
    <property type="molecule type" value="Genomic_DNA"/>
</dbReference>
<dbReference type="GO" id="GO:0043041">
    <property type="term" value="P:amino acid activation for nonribosomal peptide biosynthetic process"/>
    <property type="evidence" value="ECO:0007669"/>
    <property type="project" value="TreeGrafter"/>
</dbReference>
<dbReference type="NCBIfam" id="TIGR01733">
    <property type="entry name" value="AA-adenyl-dom"/>
    <property type="match status" value="1"/>
</dbReference>
<dbReference type="PROSITE" id="PS00455">
    <property type="entry name" value="AMP_BINDING"/>
    <property type="match status" value="1"/>
</dbReference>
<dbReference type="InterPro" id="IPR000873">
    <property type="entry name" value="AMP-dep_synth/lig_dom"/>
</dbReference>
<dbReference type="InterPro" id="IPR045851">
    <property type="entry name" value="AMP-bd_C_sf"/>
</dbReference>